<keyword evidence="1" id="KW-1133">Transmembrane helix</keyword>
<keyword evidence="1" id="KW-0812">Transmembrane</keyword>
<gene>
    <name evidence="2" type="ORF">PFTANZ_04225</name>
</gene>
<feature type="transmembrane region" description="Helical" evidence="1">
    <location>
        <begin position="6"/>
        <end position="28"/>
    </location>
</feature>
<protein>
    <submittedName>
        <fullName evidence="2">Uncharacterized protein</fullName>
    </submittedName>
</protein>
<proteinExistence type="predicted"/>
<evidence type="ECO:0000313" key="2">
    <source>
        <dbReference type="EMBL" id="ETW35057.1"/>
    </source>
</evidence>
<organism evidence="2 3">
    <name type="scientific">Plasmodium falciparum Tanzania</name>
    <name type="common">2000708</name>
    <dbReference type="NCBI Taxonomy" id="1036725"/>
    <lineage>
        <taxon>Eukaryota</taxon>
        <taxon>Sar</taxon>
        <taxon>Alveolata</taxon>
        <taxon>Apicomplexa</taxon>
        <taxon>Aconoidasida</taxon>
        <taxon>Haemosporida</taxon>
        <taxon>Plasmodiidae</taxon>
        <taxon>Plasmodium</taxon>
        <taxon>Plasmodium (Laverania)</taxon>
    </lineage>
</organism>
<dbReference type="EMBL" id="KI926495">
    <property type="protein sequence ID" value="ETW35057.1"/>
    <property type="molecule type" value="Genomic_DNA"/>
</dbReference>
<reference evidence="2 3" key="2">
    <citation type="submission" date="2013-02" db="EMBL/GenBank/DDBJ databases">
        <title>The Genome Sequence of Plasmodium falciparum Tanzania (2000708).</title>
        <authorList>
            <consortium name="The Broad Institute Genome Sequencing Platform"/>
            <consortium name="The Broad Institute Genome Sequencing Center for Infectious Disease"/>
            <person name="Neafsey D."/>
            <person name="Cheeseman I."/>
            <person name="Volkman S."/>
            <person name="Adams J."/>
            <person name="Walker B."/>
            <person name="Young S.K."/>
            <person name="Zeng Q."/>
            <person name="Gargeya S."/>
            <person name="Fitzgerald M."/>
            <person name="Haas B."/>
            <person name="Abouelleil A."/>
            <person name="Alvarado L."/>
            <person name="Arachchi H.M."/>
            <person name="Berlin A.M."/>
            <person name="Chapman S.B."/>
            <person name="Dewar J."/>
            <person name="Goldberg J."/>
            <person name="Griggs A."/>
            <person name="Gujja S."/>
            <person name="Hansen M."/>
            <person name="Howarth C."/>
            <person name="Imamovic A."/>
            <person name="Larimer J."/>
            <person name="McCowan C."/>
            <person name="Murphy C."/>
            <person name="Neiman D."/>
            <person name="Pearson M."/>
            <person name="Priest M."/>
            <person name="Roberts A."/>
            <person name="Saif S."/>
            <person name="Shea T."/>
            <person name="Sisk P."/>
            <person name="Sykes S."/>
            <person name="Wortman J."/>
            <person name="Nusbaum C."/>
            <person name="Birren B."/>
        </authorList>
    </citation>
    <scope>NUCLEOTIDE SEQUENCE [LARGE SCALE GENOMIC DNA]</scope>
    <source>
        <strain evidence="3">Tanzania (2000708)</strain>
    </source>
</reference>
<feature type="transmembrane region" description="Helical" evidence="1">
    <location>
        <begin position="40"/>
        <end position="56"/>
    </location>
</feature>
<dbReference type="Proteomes" id="UP000030708">
    <property type="component" value="Unassembled WGS sequence"/>
</dbReference>
<name>A0A024W2Y7_PLAFA</name>
<evidence type="ECO:0000313" key="3">
    <source>
        <dbReference type="Proteomes" id="UP000030708"/>
    </source>
</evidence>
<reference evidence="2 3" key="1">
    <citation type="submission" date="2013-02" db="EMBL/GenBank/DDBJ databases">
        <title>The Genome Annotation of Plasmodium falciparum Tanzania (2000708).</title>
        <authorList>
            <consortium name="The Broad Institute Genome Sequencing Platform"/>
            <consortium name="The Broad Institute Genome Sequencing Center for Infectious Disease"/>
            <person name="Neafsey D."/>
            <person name="Hoffman S."/>
            <person name="Volkman S."/>
            <person name="Rosenthal P."/>
            <person name="Walker B."/>
            <person name="Young S.K."/>
            <person name="Zeng Q."/>
            <person name="Gargeya S."/>
            <person name="Fitzgerald M."/>
            <person name="Haas B."/>
            <person name="Abouelleil A."/>
            <person name="Allen A.W."/>
            <person name="Alvarado L."/>
            <person name="Arachchi H.M."/>
            <person name="Berlin A.M."/>
            <person name="Chapman S.B."/>
            <person name="Gainer-Dewar J."/>
            <person name="Goldberg J."/>
            <person name="Griggs A."/>
            <person name="Gujja S."/>
            <person name="Hansen M."/>
            <person name="Howarth C."/>
            <person name="Imamovic A."/>
            <person name="Ireland A."/>
            <person name="Larimer J."/>
            <person name="McCowan C."/>
            <person name="Murphy C."/>
            <person name="Pearson M."/>
            <person name="Poon T.W."/>
            <person name="Priest M."/>
            <person name="Roberts A."/>
            <person name="Saif S."/>
            <person name="Shea T."/>
            <person name="Sisk P."/>
            <person name="Sykes S."/>
            <person name="Wortman J."/>
            <person name="Nusbaum C."/>
            <person name="Birren B."/>
        </authorList>
    </citation>
    <scope>NUCLEOTIDE SEQUENCE [LARGE SCALE GENOMIC DNA]</scope>
    <source>
        <strain evidence="3">Tanzania (2000708)</strain>
    </source>
</reference>
<sequence length="65" mass="8396">MILLMLRFIKIFTIYMTFIGKYYIYCLIKNNIRKKYFRDMLYFIYMKLLIYIYIYFCCMHSEIYF</sequence>
<keyword evidence="1" id="KW-0472">Membrane</keyword>
<evidence type="ECO:0000256" key="1">
    <source>
        <dbReference type="SAM" id="Phobius"/>
    </source>
</evidence>
<accession>A0A024W2Y7</accession>
<dbReference type="AlphaFoldDB" id="A0A024W2Y7"/>